<gene>
    <name evidence="2" type="ORF">CN311_21665</name>
</gene>
<organism evidence="2 3">
    <name type="scientific">Mesorhizobium sanjuanii</name>
    <dbReference type="NCBI Taxonomy" id="2037900"/>
    <lineage>
        <taxon>Bacteria</taxon>
        <taxon>Pseudomonadati</taxon>
        <taxon>Pseudomonadota</taxon>
        <taxon>Alphaproteobacteria</taxon>
        <taxon>Hyphomicrobiales</taxon>
        <taxon>Phyllobacteriaceae</taxon>
        <taxon>Mesorhizobium</taxon>
    </lineage>
</organism>
<feature type="domain" description="ABM" evidence="1">
    <location>
        <begin position="21"/>
        <end position="114"/>
    </location>
</feature>
<comment type="caution">
    <text evidence="2">The sequence shown here is derived from an EMBL/GenBank/DDBJ whole genome shotgun (WGS) entry which is preliminary data.</text>
</comment>
<dbReference type="SUPFAM" id="SSF54909">
    <property type="entry name" value="Dimeric alpha+beta barrel"/>
    <property type="match status" value="1"/>
</dbReference>
<accession>A0A2A6FAS3</accession>
<dbReference type="Pfam" id="PF03992">
    <property type="entry name" value="ABM"/>
    <property type="match status" value="1"/>
</dbReference>
<dbReference type="Gene3D" id="3.30.70.100">
    <property type="match status" value="1"/>
</dbReference>
<keyword evidence="2" id="KW-0503">Monooxygenase</keyword>
<dbReference type="InterPro" id="IPR011008">
    <property type="entry name" value="Dimeric_a/b-barrel"/>
</dbReference>
<evidence type="ECO:0000313" key="2">
    <source>
        <dbReference type="EMBL" id="PDQ19029.1"/>
    </source>
</evidence>
<dbReference type="RefSeq" id="WP_097575745.1">
    <property type="nucleotide sequence ID" value="NZ_NWQG01000155.1"/>
</dbReference>
<dbReference type="InterPro" id="IPR007138">
    <property type="entry name" value="ABM_dom"/>
</dbReference>
<sequence>MTSGPNKASKGAKEGLDATAFAITVAFELLEGAFSEFHRLVAENAALSVKLEPDCLRFDVLTPADAASPRQVFLYEIYKDRAAFDLHLGSEHFRQFDQRSRELVIRKTVLAYSVQENAKIREPM</sequence>
<evidence type="ECO:0000259" key="1">
    <source>
        <dbReference type="PROSITE" id="PS51725"/>
    </source>
</evidence>
<dbReference type="EMBL" id="NWQG01000155">
    <property type="protein sequence ID" value="PDQ19029.1"/>
    <property type="molecule type" value="Genomic_DNA"/>
</dbReference>
<dbReference type="AlphaFoldDB" id="A0A2A6FAS3"/>
<dbReference type="PROSITE" id="PS51725">
    <property type="entry name" value="ABM"/>
    <property type="match status" value="1"/>
</dbReference>
<keyword evidence="3" id="KW-1185">Reference proteome</keyword>
<dbReference type="GO" id="GO:0004497">
    <property type="term" value="F:monooxygenase activity"/>
    <property type="evidence" value="ECO:0007669"/>
    <property type="project" value="UniProtKB-KW"/>
</dbReference>
<reference evidence="2 3" key="1">
    <citation type="submission" date="2017-09" db="EMBL/GenBank/DDBJ databases">
        <title>Mesorhizobum sanjuanii sp. nov. isolated from nodules of Lotus tenuis in saline-alkaline lowlands of Flooding Pampa.</title>
        <authorList>
            <person name="Sannazzaro A.I."/>
            <person name="Torres Tejerizo G.A."/>
            <person name="Fontana F."/>
            <person name="Cumpa Velazquez L.M."/>
            <person name="Hansen L."/>
            <person name="Pistorio M."/>
            <person name="Estrella M.J."/>
        </authorList>
    </citation>
    <scope>NUCLEOTIDE SEQUENCE [LARGE SCALE GENOMIC DNA]</scope>
    <source>
        <strain evidence="2 3">BSA136</strain>
    </source>
</reference>
<protein>
    <submittedName>
        <fullName evidence="2">Antibiotic biosynthesis monooxygenase</fullName>
    </submittedName>
</protein>
<dbReference type="Proteomes" id="UP000219182">
    <property type="component" value="Unassembled WGS sequence"/>
</dbReference>
<proteinExistence type="predicted"/>
<evidence type="ECO:0000313" key="3">
    <source>
        <dbReference type="Proteomes" id="UP000219182"/>
    </source>
</evidence>
<name>A0A2A6FAS3_9HYPH</name>
<keyword evidence="2" id="KW-0560">Oxidoreductase</keyword>